<keyword evidence="2" id="KW-1185">Reference proteome</keyword>
<dbReference type="PANTHER" id="PTHR47326">
    <property type="entry name" value="TRANSPOSABLE ELEMENT TC3 TRANSPOSASE-LIKE PROTEIN"/>
    <property type="match status" value="1"/>
</dbReference>
<dbReference type="OrthoDB" id="6422890at2759"/>
<dbReference type="AlphaFoldDB" id="A0A4Y2SEU2"/>
<comment type="caution">
    <text evidence="1">The sequence shown here is derived from an EMBL/GenBank/DDBJ whole genome shotgun (WGS) entry which is preliminary data.</text>
</comment>
<accession>A0A4Y2SEU2</accession>
<organism evidence="1 2">
    <name type="scientific">Araneus ventricosus</name>
    <name type="common">Orbweaver spider</name>
    <name type="synonym">Epeira ventricosa</name>
    <dbReference type="NCBI Taxonomy" id="182803"/>
    <lineage>
        <taxon>Eukaryota</taxon>
        <taxon>Metazoa</taxon>
        <taxon>Ecdysozoa</taxon>
        <taxon>Arthropoda</taxon>
        <taxon>Chelicerata</taxon>
        <taxon>Arachnida</taxon>
        <taxon>Araneae</taxon>
        <taxon>Araneomorphae</taxon>
        <taxon>Entelegynae</taxon>
        <taxon>Araneoidea</taxon>
        <taxon>Araneidae</taxon>
        <taxon>Araneus</taxon>
    </lineage>
</organism>
<sequence>MAGGPTKGTDVSEQMGISRSSVMRISRAHKWHPYELQMLQHLTEDDPDSRIKFCEWTLNVHANVSGQNWVERLSTCGKYPATVASYDTICTNKINISHRFHHLYGDL</sequence>
<dbReference type="Proteomes" id="UP000499080">
    <property type="component" value="Unassembled WGS sequence"/>
</dbReference>
<gene>
    <name evidence="1" type="ORF">AVEN_248725_1</name>
</gene>
<dbReference type="EMBL" id="BGPR01021372">
    <property type="protein sequence ID" value="GBN86597.1"/>
    <property type="molecule type" value="Genomic_DNA"/>
</dbReference>
<reference evidence="1 2" key="1">
    <citation type="journal article" date="2019" name="Sci. Rep.">
        <title>Orb-weaving spider Araneus ventricosus genome elucidates the spidroin gene catalogue.</title>
        <authorList>
            <person name="Kono N."/>
            <person name="Nakamura H."/>
            <person name="Ohtoshi R."/>
            <person name="Moran D.A.P."/>
            <person name="Shinohara A."/>
            <person name="Yoshida Y."/>
            <person name="Fujiwara M."/>
            <person name="Mori M."/>
            <person name="Tomita M."/>
            <person name="Arakawa K."/>
        </authorList>
    </citation>
    <scope>NUCLEOTIDE SEQUENCE [LARGE SCALE GENOMIC DNA]</scope>
</reference>
<proteinExistence type="predicted"/>
<name>A0A4Y2SEU2_ARAVE</name>
<protein>
    <submittedName>
        <fullName evidence="1">Uncharacterized protein</fullName>
    </submittedName>
</protein>
<evidence type="ECO:0000313" key="2">
    <source>
        <dbReference type="Proteomes" id="UP000499080"/>
    </source>
</evidence>
<dbReference type="PANTHER" id="PTHR47326:SF1">
    <property type="entry name" value="HTH PSQ-TYPE DOMAIN-CONTAINING PROTEIN"/>
    <property type="match status" value="1"/>
</dbReference>
<evidence type="ECO:0000313" key="1">
    <source>
        <dbReference type="EMBL" id="GBN86597.1"/>
    </source>
</evidence>